<dbReference type="CDD" id="cd00761">
    <property type="entry name" value="Glyco_tranf_GTA_type"/>
    <property type="match status" value="1"/>
</dbReference>
<protein>
    <submittedName>
        <fullName evidence="4">Glycosyltransferase family 2 protein</fullName>
    </submittedName>
</protein>
<proteinExistence type="inferred from homology"/>
<dbReference type="PANTHER" id="PTHR43630">
    <property type="entry name" value="POLY-BETA-1,6-N-ACETYL-D-GLUCOSAMINE SYNTHASE"/>
    <property type="match status" value="1"/>
</dbReference>
<organism evidence="4 5">
    <name type="scientific">Brucella haematophila</name>
    <dbReference type="NCBI Taxonomy" id="419474"/>
    <lineage>
        <taxon>Bacteria</taxon>
        <taxon>Pseudomonadati</taxon>
        <taxon>Pseudomonadota</taxon>
        <taxon>Alphaproteobacteria</taxon>
        <taxon>Hyphomicrobiales</taxon>
        <taxon>Brucellaceae</taxon>
        <taxon>Brucella/Ochrobactrum group</taxon>
        <taxon>Brucella</taxon>
    </lineage>
</organism>
<dbReference type="InterPro" id="IPR001173">
    <property type="entry name" value="Glyco_trans_2-like"/>
</dbReference>
<sequence length="397" mass="44176">MSVSIIIKTLNEEQRIAAAIESALAALPDGQVEVIVSDSGSSDRTVEIASAYPVRVVQIEAPARASCGLGPQLGFQYSTQPFVCLIDGDMIIEPDFIPAALQYMAEHPETGGVTGHVVDQILESLEFQRRARRQTPEKQAGNIDRMNGGGVYRRAAIEQAGYFSDRNLHGHEEFDAGVRLRTHGWKLHRLDRPFVQHFGYSMNAYKLLTRRWKSKYLRGTGEVLRAAVGQPHWQNVIKELPELRLWGAVYVWWLVVIAALLLGFVTPWALVAALVFALLPFVLMSIRERSVSLGVYAVVAWIFHAAAMPLGFFQPRRKPQDWIESRVLNEIPKRDPKRGLMRKAACRSSDLRCRSQRPGVLAGKDCCGRVDAGQGNTAGDDAGQPARLLVHSAQFRD</sequence>
<evidence type="ECO:0000256" key="1">
    <source>
        <dbReference type="ARBA" id="ARBA00038494"/>
    </source>
</evidence>
<name>A0ABX1DNR3_9HYPH</name>
<keyword evidence="5" id="KW-1185">Reference proteome</keyword>
<keyword evidence="2" id="KW-0812">Transmembrane</keyword>
<dbReference type="Pfam" id="PF00535">
    <property type="entry name" value="Glycos_transf_2"/>
    <property type="match status" value="1"/>
</dbReference>
<keyword evidence="2" id="KW-0472">Membrane</keyword>
<evidence type="ECO:0000259" key="3">
    <source>
        <dbReference type="Pfam" id="PF00535"/>
    </source>
</evidence>
<reference evidence="4 5" key="1">
    <citation type="submission" date="2020-03" db="EMBL/GenBank/DDBJ databases">
        <title>Whole genome sequencing of clinical and environmental type strains of Ochrobactrum.</title>
        <authorList>
            <person name="Dharne M."/>
        </authorList>
    </citation>
    <scope>NUCLEOTIDE SEQUENCE [LARGE SCALE GENOMIC DNA]</scope>
    <source>
        <strain evidence="4 5">CIP 109452</strain>
    </source>
</reference>
<dbReference type="Proteomes" id="UP000704467">
    <property type="component" value="Unassembled WGS sequence"/>
</dbReference>
<feature type="transmembrane region" description="Helical" evidence="2">
    <location>
        <begin position="243"/>
        <end position="262"/>
    </location>
</feature>
<comment type="caution">
    <text evidence="4">The sequence shown here is derived from an EMBL/GenBank/DDBJ whole genome shotgun (WGS) entry which is preliminary data.</text>
</comment>
<comment type="similarity">
    <text evidence="1">Belongs to the glycosyltransferase 2 family. WaaE/KdtX subfamily.</text>
</comment>
<dbReference type="Gene3D" id="3.90.550.10">
    <property type="entry name" value="Spore Coat Polysaccharide Biosynthesis Protein SpsA, Chain A"/>
    <property type="match status" value="1"/>
</dbReference>
<evidence type="ECO:0000256" key="2">
    <source>
        <dbReference type="SAM" id="Phobius"/>
    </source>
</evidence>
<dbReference type="SUPFAM" id="SSF53448">
    <property type="entry name" value="Nucleotide-diphospho-sugar transferases"/>
    <property type="match status" value="1"/>
</dbReference>
<dbReference type="PANTHER" id="PTHR43630:SF2">
    <property type="entry name" value="GLYCOSYLTRANSFERASE"/>
    <property type="match status" value="1"/>
</dbReference>
<dbReference type="InterPro" id="IPR029044">
    <property type="entry name" value="Nucleotide-diphossugar_trans"/>
</dbReference>
<dbReference type="EMBL" id="JAAVLN010000001">
    <property type="protein sequence ID" value="NKC03273.1"/>
    <property type="molecule type" value="Genomic_DNA"/>
</dbReference>
<accession>A0ABX1DNR3</accession>
<keyword evidence="2" id="KW-1133">Transmembrane helix</keyword>
<feature type="transmembrane region" description="Helical" evidence="2">
    <location>
        <begin position="293"/>
        <end position="313"/>
    </location>
</feature>
<feature type="domain" description="Glycosyltransferase 2-like" evidence="3">
    <location>
        <begin position="4"/>
        <end position="148"/>
    </location>
</feature>
<gene>
    <name evidence="4" type="ORF">HED55_07675</name>
</gene>
<evidence type="ECO:0000313" key="5">
    <source>
        <dbReference type="Proteomes" id="UP000704467"/>
    </source>
</evidence>
<evidence type="ECO:0000313" key="4">
    <source>
        <dbReference type="EMBL" id="NKC03273.1"/>
    </source>
</evidence>